<dbReference type="PROSITE" id="PS00107">
    <property type="entry name" value="PROTEIN_KINASE_ATP"/>
    <property type="match status" value="1"/>
</dbReference>
<dbReference type="GO" id="GO:0005524">
    <property type="term" value="F:ATP binding"/>
    <property type="evidence" value="ECO:0007669"/>
    <property type="project" value="UniProtKB-UniRule"/>
</dbReference>
<evidence type="ECO:0000256" key="6">
    <source>
        <dbReference type="RuleBase" id="RU000304"/>
    </source>
</evidence>
<organism evidence="8 9">
    <name type="scientific">Ciona intestinalis</name>
    <name type="common">Transparent sea squirt</name>
    <name type="synonym">Ascidia intestinalis</name>
    <dbReference type="NCBI Taxonomy" id="7719"/>
    <lineage>
        <taxon>Eukaryota</taxon>
        <taxon>Metazoa</taxon>
        <taxon>Chordata</taxon>
        <taxon>Tunicata</taxon>
        <taxon>Ascidiacea</taxon>
        <taxon>Phlebobranchia</taxon>
        <taxon>Cionidae</taxon>
        <taxon>Ciona</taxon>
    </lineage>
</organism>
<accession>H2Y1Z4</accession>
<dbReference type="InterPro" id="IPR011009">
    <property type="entry name" value="Kinase-like_dom_sf"/>
</dbReference>
<dbReference type="GO" id="GO:0004674">
    <property type="term" value="F:protein serine/threonine kinase activity"/>
    <property type="evidence" value="ECO:0007669"/>
    <property type="project" value="UniProtKB-KW"/>
</dbReference>
<dbReference type="PROSITE" id="PS50011">
    <property type="entry name" value="PROTEIN_KINASE_DOM"/>
    <property type="match status" value="1"/>
</dbReference>
<feature type="domain" description="Protein kinase" evidence="7">
    <location>
        <begin position="29"/>
        <end position="233"/>
    </location>
</feature>
<name>H2Y1Z4_CIOIN</name>
<dbReference type="InterPro" id="IPR000719">
    <property type="entry name" value="Prot_kinase_dom"/>
</dbReference>
<dbReference type="Pfam" id="PF00069">
    <property type="entry name" value="Pkinase"/>
    <property type="match status" value="1"/>
</dbReference>
<dbReference type="STRING" id="7719.ENSCINP00000035929"/>
<dbReference type="Ensembl" id="ENSCINT00000034657.1">
    <property type="protein sequence ID" value="ENSCINP00000035929.1"/>
    <property type="gene ID" value="ENSCING00000023002.1"/>
</dbReference>
<dbReference type="InterPro" id="IPR051681">
    <property type="entry name" value="Ser/Thr_Kinases-Pseudokinases"/>
</dbReference>
<evidence type="ECO:0000256" key="2">
    <source>
        <dbReference type="ARBA" id="ARBA00022741"/>
    </source>
</evidence>
<reference evidence="8" key="2">
    <citation type="journal article" date="2008" name="Genome Biol.">
        <title>Improved genome assembly and evidence-based global gene model set for the chordate Ciona intestinalis: new insight into intron and operon populations.</title>
        <authorList>
            <person name="Satou Y."/>
            <person name="Mineta K."/>
            <person name="Ogasawara M."/>
            <person name="Sasakura Y."/>
            <person name="Shoguchi E."/>
            <person name="Ueno K."/>
            <person name="Yamada L."/>
            <person name="Matsumoto J."/>
            <person name="Wasserscheid J."/>
            <person name="Dewar K."/>
            <person name="Wiley G.B."/>
            <person name="Macmil S.L."/>
            <person name="Roe B.A."/>
            <person name="Zeller R.W."/>
            <person name="Hastings K.E."/>
            <person name="Lemaire P."/>
            <person name="Lindquist E."/>
            <person name="Endo T."/>
            <person name="Hotta K."/>
            <person name="Inaba K."/>
        </authorList>
    </citation>
    <scope>NUCLEOTIDE SEQUENCE [LARGE SCALE GENOMIC DNA]</scope>
    <source>
        <strain evidence="8">wild type</strain>
    </source>
</reference>
<dbReference type="Proteomes" id="UP000008144">
    <property type="component" value="Chromosome 4"/>
</dbReference>
<evidence type="ECO:0000313" key="8">
    <source>
        <dbReference type="Ensembl" id="ENSCINP00000035929.1"/>
    </source>
</evidence>
<keyword evidence="4 5" id="KW-0067">ATP-binding</keyword>
<proteinExistence type="inferred from homology"/>
<feature type="binding site" evidence="5">
    <location>
        <position position="63"/>
    </location>
    <ligand>
        <name>ATP</name>
        <dbReference type="ChEBI" id="CHEBI:30616"/>
    </ligand>
</feature>
<keyword evidence="9" id="KW-1185">Reference proteome</keyword>
<reference evidence="8" key="3">
    <citation type="submission" date="2025-08" db="UniProtKB">
        <authorList>
            <consortium name="Ensembl"/>
        </authorList>
    </citation>
    <scope>IDENTIFICATION</scope>
</reference>
<dbReference type="SMART" id="SM00220">
    <property type="entry name" value="S_TKc"/>
    <property type="match status" value="1"/>
</dbReference>
<reference evidence="8" key="4">
    <citation type="submission" date="2025-09" db="UniProtKB">
        <authorList>
            <consortium name="Ensembl"/>
        </authorList>
    </citation>
    <scope>IDENTIFICATION</scope>
</reference>
<dbReference type="Gene3D" id="1.10.510.10">
    <property type="entry name" value="Transferase(Phosphotransferase) domain 1"/>
    <property type="match status" value="1"/>
</dbReference>
<evidence type="ECO:0000256" key="5">
    <source>
        <dbReference type="PROSITE-ProRule" id="PRU10141"/>
    </source>
</evidence>
<protein>
    <recommendedName>
        <fullName evidence="7">Protein kinase domain-containing protein</fullName>
    </recommendedName>
</protein>
<dbReference type="GeneTree" id="ENSGT00940000173587"/>
<evidence type="ECO:0000256" key="4">
    <source>
        <dbReference type="ARBA" id="ARBA00022840"/>
    </source>
</evidence>
<dbReference type="OMA" id="HIAPECF"/>
<evidence type="ECO:0000256" key="1">
    <source>
        <dbReference type="ARBA" id="ARBA00022679"/>
    </source>
</evidence>
<dbReference type="EMBL" id="EAAA01001994">
    <property type="status" value="NOT_ANNOTATED_CDS"/>
    <property type="molecule type" value="Genomic_DNA"/>
</dbReference>
<dbReference type="SUPFAM" id="SSF56112">
    <property type="entry name" value="Protein kinase-like (PK-like)"/>
    <property type="match status" value="1"/>
</dbReference>
<sequence length="233" mass="26643">MEETRSAETEEIVKKDTIDEIPILQNDQLIQLKVIGSGGFGEVLLCCYRKEGNQMPAKYVVKKQLLRGGLRTRDYKYLKNEAKILWRLESPFVIKMEGLSFSNNQFSIVVEYAENGSCADFFRRLFYDRENKDLVSALWPLKTRIAYQVINGMAYLHGVQPRRILHLDLKSQNVLLDQDLNVKLCDFGLSQMHTLSVLSRASTFTAKDGENNGGIRGTYSHIAPECFKNPNLK</sequence>
<evidence type="ECO:0000256" key="3">
    <source>
        <dbReference type="ARBA" id="ARBA00022777"/>
    </source>
</evidence>
<dbReference type="PANTHER" id="PTHR44329:SF288">
    <property type="entry name" value="MITOGEN-ACTIVATED PROTEIN KINASE KINASE KINASE 20"/>
    <property type="match status" value="1"/>
</dbReference>
<dbReference type="HOGENOM" id="CLU_000288_21_7_1"/>
<dbReference type="PANTHER" id="PTHR44329">
    <property type="entry name" value="SERINE/THREONINE-PROTEIN KINASE TNNI3K-RELATED"/>
    <property type="match status" value="1"/>
</dbReference>
<dbReference type="InParanoid" id="H2Y1Z4"/>
<evidence type="ECO:0000259" key="7">
    <source>
        <dbReference type="PROSITE" id="PS50011"/>
    </source>
</evidence>
<keyword evidence="1" id="KW-0808">Transferase</keyword>
<comment type="similarity">
    <text evidence="6">Belongs to the protein kinase superfamily.</text>
</comment>
<dbReference type="InterPro" id="IPR008271">
    <property type="entry name" value="Ser/Thr_kinase_AS"/>
</dbReference>
<dbReference type="InterPro" id="IPR017441">
    <property type="entry name" value="Protein_kinase_ATP_BS"/>
</dbReference>
<reference evidence="9" key="1">
    <citation type="journal article" date="2002" name="Science">
        <title>The draft genome of Ciona intestinalis: insights into chordate and vertebrate origins.</title>
        <authorList>
            <person name="Dehal P."/>
            <person name="Satou Y."/>
            <person name="Campbell R.K."/>
            <person name="Chapman J."/>
            <person name="Degnan B."/>
            <person name="De Tomaso A."/>
            <person name="Davidson B."/>
            <person name="Di Gregorio A."/>
            <person name="Gelpke M."/>
            <person name="Goodstein D.M."/>
            <person name="Harafuji N."/>
            <person name="Hastings K.E."/>
            <person name="Ho I."/>
            <person name="Hotta K."/>
            <person name="Huang W."/>
            <person name="Kawashima T."/>
            <person name="Lemaire P."/>
            <person name="Martinez D."/>
            <person name="Meinertzhagen I.A."/>
            <person name="Necula S."/>
            <person name="Nonaka M."/>
            <person name="Putnam N."/>
            <person name="Rash S."/>
            <person name="Saiga H."/>
            <person name="Satake M."/>
            <person name="Terry A."/>
            <person name="Yamada L."/>
            <person name="Wang H.G."/>
            <person name="Awazu S."/>
            <person name="Azumi K."/>
            <person name="Boore J."/>
            <person name="Branno M."/>
            <person name="Chin-Bow S."/>
            <person name="DeSantis R."/>
            <person name="Doyle S."/>
            <person name="Francino P."/>
            <person name="Keys D.N."/>
            <person name="Haga S."/>
            <person name="Hayashi H."/>
            <person name="Hino K."/>
            <person name="Imai K.S."/>
            <person name="Inaba K."/>
            <person name="Kano S."/>
            <person name="Kobayashi K."/>
            <person name="Kobayashi M."/>
            <person name="Lee B.I."/>
            <person name="Makabe K.W."/>
            <person name="Manohar C."/>
            <person name="Matassi G."/>
            <person name="Medina M."/>
            <person name="Mochizuki Y."/>
            <person name="Mount S."/>
            <person name="Morishita T."/>
            <person name="Miura S."/>
            <person name="Nakayama A."/>
            <person name="Nishizaka S."/>
            <person name="Nomoto H."/>
            <person name="Ohta F."/>
            <person name="Oishi K."/>
            <person name="Rigoutsos I."/>
            <person name="Sano M."/>
            <person name="Sasaki A."/>
            <person name="Sasakura Y."/>
            <person name="Shoguchi E."/>
            <person name="Shin-i T."/>
            <person name="Spagnuolo A."/>
            <person name="Stainier D."/>
            <person name="Suzuki M.M."/>
            <person name="Tassy O."/>
            <person name="Takatori N."/>
            <person name="Tokuoka M."/>
            <person name="Yagi K."/>
            <person name="Yoshizaki F."/>
            <person name="Wada S."/>
            <person name="Zhang C."/>
            <person name="Hyatt P.D."/>
            <person name="Larimer F."/>
            <person name="Detter C."/>
            <person name="Doggett N."/>
            <person name="Glavina T."/>
            <person name="Hawkins T."/>
            <person name="Richardson P."/>
            <person name="Lucas S."/>
            <person name="Kohara Y."/>
            <person name="Levine M."/>
            <person name="Satoh N."/>
            <person name="Rokhsar D.S."/>
        </authorList>
    </citation>
    <scope>NUCLEOTIDE SEQUENCE [LARGE SCALE GENOMIC DNA]</scope>
</reference>
<dbReference type="EMBL" id="EAAA01001993">
    <property type="status" value="NOT_ANNOTATED_CDS"/>
    <property type="molecule type" value="Genomic_DNA"/>
</dbReference>
<keyword evidence="6" id="KW-0723">Serine/threonine-protein kinase</keyword>
<keyword evidence="2 5" id="KW-0547">Nucleotide-binding</keyword>
<dbReference type="PROSITE" id="PS00108">
    <property type="entry name" value="PROTEIN_KINASE_ST"/>
    <property type="match status" value="1"/>
</dbReference>
<keyword evidence="3" id="KW-0418">Kinase</keyword>
<evidence type="ECO:0000313" key="9">
    <source>
        <dbReference type="Proteomes" id="UP000008144"/>
    </source>
</evidence>
<dbReference type="AlphaFoldDB" id="H2Y1Z4"/>